<reference evidence="1 2" key="1">
    <citation type="journal article" date="2016" name="Nat. Commun.">
        <title>Thousands of microbial genomes shed light on interconnected biogeochemical processes in an aquifer system.</title>
        <authorList>
            <person name="Anantharaman K."/>
            <person name="Brown C.T."/>
            <person name="Hug L.A."/>
            <person name="Sharon I."/>
            <person name="Castelle C.J."/>
            <person name="Probst A.J."/>
            <person name="Thomas B.C."/>
            <person name="Singh A."/>
            <person name="Wilkins M.J."/>
            <person name="Karaoz U."/>
            <person name="Brodie E.L."/>
            <person name="Williams K.H."/>
            <person name="Hubbard S.S."/>
            <person name="Banfield J.F."/>
        </authorList>
    </citation>
    <scope>NUCLEOTIDE SEQUENCE [LARGE SCALE GENOMIC DNA]</scope>
</reference>
<dbReference type="AlphaFoldDB" id="A0A1F8F8Y5"/>
<evidence type="ECO:0000313" key="2">
    <source>
        <dbReference type="Proteomes" id="UP000177167"/>
    </source>
</evidence>
<evidence type="ECO:0000313" key="1">
    <source>
        <dbReference type="EMBL" id="OGN09585.1"/>
    </source>
</evidence>
<dbReference type="EMBL" id="MGJP01000032">
    <property type="protein sequence ID" value="OGN09585.1"/>
    <property type="molecule type" value="Genomic_DNA"/>
</dbReference>
<comment type="caution">
    <text evidence="1">The sequence shown here is derived from an EMBL/GenBank/DDBJ whole genome shotgun (WGS) entry which is preliminary data.</text>
</comment>
<gene>
    <name evidence="1" type="ORF">A3J46_02390</name>
</gene>
<sequence length="86" mass="10394">MDDNIIINLQINEEEIQSHTEANYGRELTPLELYRIREYWYECEDADWEKLQFMDACIRDAMSNKSDWSAVDKEFEENQRSQKLPT</sequence>
<name>A0A1F8F8Y5_9BACT</name>
<accession>A0A1F8F8Y5</accession>
<organism evidence="1 2">
    <name type="scientific">Candidatus Yanofskybacteria bacterium RIFCSPHIGHO2_02_FULL_41_11</name>
    <dbReference type="NCBI Taxonomy" id="1802675"/>
    <lineage>
        <taxon>Bacteria</taxon>
        <taxon>Candidatus Yanofskyibacteriota</taxon>
    </lineage>
</organism>
<protein>
    <submittedName>
        <fullName evidence="1">Uncharacterized protein</fullName>
    </submittedName>
</protein>
<proteinExistence type="predicted"/>
<dbReference type="Proteomes" id="UP000177167">
    <property type="component" value="Unassembled WGS sequence"/>
</dbReference>